<feature type="signal peptide" evidence="5">
    <location>
        <begin position="1"/>
        <end position="22"/>
    </location>
</feature>
<protein>
    <recommendedName>
        <fullName evidence="6">Thioredoxin domain-containing protein</fullName>
    </recommendedName>
</protein>
<dbReference type="PROSITE" id="PS51352">
    <property type="entry name" value="THIOREDOXIN_2"/>
    <property type="match status" value="1"/>
</dbReference>
<feature type="chain" id="PRO_5012869129" description="Thioredoxin domain-containing protein" evidence="5">
    <location>
        <begin position="23"/>
        <end position="155"/>
    </location>
</feature>
<accession>A0A1X4Y003</accession>
<dbReference type="InterPro" id="IPR000866">
    <property type="entry name" value="AhpC/TSA"/>
</dbReference>
<organism evidence="7 8">
    <name type="scientific">Desulfurella amilsii</name>
    <dbReference type="NCBI Taxonomy" id="1562698"/>
    <lineage>
        <taxon>Bacteria</taxon>
        <taxon>Pseudomonadati</taxon>
        <taxon>Campylobacterota</taxon>
        <taxon>Desulfurellia</taxon>
        <taxon>Desulfurellales</taxon>
        <taxon>Desulfurellaceae</taxon>
        <taxon>Desulfurella</taxon>
    </lineage>
</organism>
<feature type="domain" description="Thioredoxin" evidence="6">
    <location>
        <begin position="14"/>
        <end position="155"/>
    </location>
</feature>
<name>A0A1X4Y003_9BACT</name>
<dbReference type="Pfam" id="PF00578">
    <property type="entry name" value="AhpC-TSA"/>
    <property type="match status" value="1"/>
</dbReference>
<dbReference type="PANTHER" id="PTHR42852">
    <property type="entry name" value="THIOL:DISULFIDE INTERCHANGE PROTEIN DSBE"/>
    <property type="match status" value="1"/>
</dbReference>
<dbReference type="PANTHER" id="PTHR42852:SF6">
    <property type="entry name" value="THIOL:DISULFIDE INTERCHANGE PROTEIN DSBE"/>
    <property type="match status" value="1"/>
</dbReference>
<evidence type="ECO:0000313" key="8">
    <source>
        <dbReference type="Proteomes" id="UP000194141"/>
    </source>
</evidence>
<keyword evidence="8" id="KW-1185">Reference proteome</keyword>
<dbReference type="OrthoDB" id="9813820at2"/>
<keyword evidence="5" id="KW-0732">Signal</keyword>
<keyword evidence="2" id="KW-0201">Cytochrome c-type biogenesis</keyword>
<evidence type="ECO:0000259" key="6">
    <source>
        <dbReference type="PROSITE" id="PS51352"/>
    </source>
</evidence>
<comment type="subcellular location">
    <subcellularLocation>
        <location evidence="1">Cell envelope</location>
    </subcellularLocation>
</comment>
<dbReference type="SUPFAM" id="SSF52833">
    <property type="entry name" value="Thioredoxin-like"/>
    <property type="match status" value="1"/>
</dbReference>
<dbReference type="CDD" id="cd02966">
    <property type="entry name" value="TlpA_like_family"/>
    <property type="match status" value="1"/>
</dbReference>
<dbReference type="InterPro" id="IPR036249">
    <property type="entry name" value="Thioredoxin-like_sf"/>
</dbReference>
<evidence type="ECO:0000256" key="5">
    <source>
        <dbReference type="SAM" id="SignalP"/>
    </source>
</evidence>
<gene>
    <name evidence="7" type="ORF">DESAMIL20_202</name>
</gene>
<proteinExistence type="predicted"/>
<dbReference type="EMBL" id="MDSU01000001">
    <property type="protein sequence ID" value="OSS43094.1"/>
    <property type="molecule type" value="Genomic_DNA"/>
</dbReference>
<sequence>MRAKKYFFVLIMVFVLTSNAFAFNLDLVGTNGQRANVSNFKNKIVVMTFFDIGCYYCQKEVPTLNKLYELYGKNQKNVIVIGVDPFDHIGQIRAFASQFGVKYPLYWGNYAQTAPLGGIFATPTSIFINKQGISKVRVPGQIGEQDFIEIIKSLQ</sequence>
<dbReference type="GO" id="GO:0016209">
    <property type="term" value="F:antioxidant activity"/>
    <property type="evidence" value="ECO:0007669"/>
    <property type="project" value="InterPro"/>
</dbReference>
<keyword evidence="4" id="KW-0676">Redox-active center</keyword>
<dbReference type="GO" id="GO:0030313">
    <property type="term" value="C:cell envelope"/>
    <property type="evidence" value="ECO:0007669"/>
    <property type="project" value="UniProtKB-SubCell"/>
</dbReference>
<keyword evidence="3" id="KW-1015">Disulfide bond</keyword>
<dbReference type="InterPro" id="IPR013766">
    <property type="entry name" value="Thioredoxin_domain"/>
</dbReference>
<dbReference type="AlphaFoldDB" id="A0A1X4Y003"/>
<comment type="caution">
    <text evidence="7">The sequence shown here is derived from an EMBL/GenBank/DDBJ whole genome shotgun (WGS) entry which is preliminary data.</text>
</comment>
<dbReference type="GO" id="GO:0016491">
    <property type="term" value="F:oxidoreductase activity"/>
    <property type="evidence" value="ECO:0007669"/>
    <property type="project" value="InterPro"/>
</dbReference>
<dbReference type="Proteomes" id="UP000194141">
    <property type="component" value="Unassembled WGS sequence"/>
</dbReference>
<dbReference type="InterPro" id="IPR050553">
    <property type="entry name" value="Thioredoxin_ResA/DsbE_sf"/>
</dbReference>
<evidence type="ECO:0000256" key="2">
    <source>
        <dbReference type="ARBA" id="ARBA00022748"/>
    </source>
</evidence>
<evidence type="ECO:0000313" key="7">
    <source>
        <dbReference type="EMBL" id="OSS43094.1"/>
    </source>
</evidence>
<evidence type="ECO:0000256" key="1">
    <source>
        <dbReference type="ARBA" id="ARBA00004196"/>
    </source>
</evidence>
<dbReference type="RefSeq" id="WP_086033017.1">
    <property type="nucleotide sequence ID" value="NZ_MDSU01000001.1"/>
</dbReference>
<reference evidence="7 8" key="1">
    <citation type="journal article" date="2017" name="Front. Microbiol.">
        <title>Genome Sequence of Desulfurella amilsii Strain TR1 and Comparative Genomics of Desulfurellaceae Family.</title>
        <authorList>
            <person name="Florentino A.P."/>
            <person name="Stams A.J."/>
            <person name="Sanchez-Andrea I."/>
        </authorList>
    </citation>
    <scope>NUCLEOTIDE SEQUENCE [LARGE SCALE GENOMIC DNA]</scope>
    <source>
        <strain evidence="7 8">TR1</strain>
    </source>
</reference>
<evidence type="ECO:0000256" key="4">
    <source>
        <dbReference type="ARBA" id="ARBA00023284"/>
    </source>
</evidence>
<evidence type="ECO:0000256" key="3">
    <source>
        <dbReference type="ARBA" id="ARBA00023157"/>
    </source>
</evidence>
<dbReference type="STRING" id="1562698.DESAMIL20_202"/>
<dbReference type="Gene3D" id="3.40.30.10">
    <property type="entry name" value="Glutaredoxin"/>
    <property type="match status" value="1"/>
</dbReference>
<dbReference type="GO" id="GO:0017004">
    <property type="term" value="P:cytochrome complex assembly"/>
    <property type="evidence" value="ECO:0007669"/>
    <property type="project" value="UniProtKB-KW"/>
</dbReference>